<feature type="region of interest" description="Disordered" evidence="2">
    <location>
        <begin position="169"/>
        <end position="209"/>
    </location>
</feature>
<evidence type="ECO:0000256" key="2">
    <source>
        <dbReference type="SAM" id="MobiDB-lite"/>
    </source>
</evidence>
<evidence type="ECO:0000256" key="1">
    <source>
        <dbReference type="PROSITE-ProRule" id="PRU00042"/>
    </source>
</evidence>
<dbReference type="STRING" id="1081104.A0A167LEC4"/>
<accession>A0A167LEC4</accession>
<name>A0A167LEC4_CORFA</name>
<organism evidence="4 5">
    <name type="scientific">Cordyceps fumosorosea (strain ARSEF 2679)</name>
    <name type="common">Isaria fumosorosea</name>
    <dbReference type="NCBI Taxonomy" id="1081104"/>
    <lineage>
        <taxon>Eukaryota</taxon>
        <taxon>Fungi</taxon>
        <taxon>Dikarya</taxon>
        <taxon>Ascomycota</taxon>
        <taxon>Pezizomycotina</taxon>
        <taxon>Sordariomycetes</taxon>
        <taxon>Hypocreomycetidae</taxon>
        <taxon>Hypocreales</taxon>
        <taxon>Cordycipitaceae</taxon>
        <taxon>Cordyceps</taxon>
    </lineage>
</organism>
<dbReference type="Proteomes" id="UP000076744">
    <property type="component" value="Unassembled WGS sequence"/>
</dbReference>
<feature type="compositionally biased region" description="Low complexity" evidence="2">
    <location>
        <begin position="284"/>
        <end position="295"/>
    </location>
</feature>
<reference evidence="4 5" key="1">
    <citation type="journal article" date="2016" name="Genome Biol. Evol.">
        <title>Divergent and convergent evolution of fungal pathogenicity.</title>
        <authorList>
            <person name="Shang Y."/>
            <person name="Xiao G."/>
            <person name="Zheng P."/>
            <person name="Cen K."/>
            <person name="Zhan S."/>
            <person name="Wang C."/>
        </authorList>
    </citation>
    <scope>NUCLEOTIDE SEQUENCE [LARGE SCALE GENOMIC DNA]</scope>
    <source>
        <strain evidence="4 5">ARSEF 2679</strain>
    </source>
</reference>
<evidence type="ECO:0000259" key="3">
    <source>
        <dbReference type="PROSITE" id="PS50157"/>
    </source>
</evidence>
<keyword evidence="1" id="KW-0479">Metal-binding</keyword>
<feature type="region of interest" description="Disordered" evidence="2">
    <location>
        <begin position="522"/>
        <end position="551"/>
    </location>
</feature>
<feature type="compositionally biased region" description="Polar residues" evidence="2">
    <location>
        <begin position="255"/>
        <end position="278"/>
    </location>
</feature>
<feature type="region of interest" description="Disordered" evidence="2">
    <location>
        <begin position="1"/>
        <end position="28"/>
    </location>
</feature>
<dbReference type="AlphaFoldDB" id="A0A167LEC4"/>
<keyword evidence="1" id="KW-0862">Zinc</keyword>
<dbReference type="EMBL" id="AZHB01000042">
    <property type="protein sequence ID" value="OAA52986.1"/>
    <property type="molecule type" value="Genomic_DNA"/>
</dbReference>
<sequence>MEAWTHHSDTGPAPRATESPKPEAAFRKRFPETFRFAPSSLRRHSRAQSMCSTASVSSAPFFDSDTTYSASTVASPISTVHESEIEDHLLCPPSFDRPSSRVAERERRRHHFASFDSGSTWVGDREDEFDQDKLGKTMQSALTTSMSPKAILHESDKNDLESPVTAQHISDDDASMSGNAEGCEQDDTASPQTMSCGASSILSDEAPGSDADTLVTYTLQLVYGVDAPEQGPQISSLRRLSARYIRDLGEAVWQSPTEDGEQFSSQRNSCASNNSSPADHNARRSSQSGSSQSGSSKRKQDDSPDDGQGDGQGGAGFLPAKKARQSFRDDGHLRLSCPFRKRNPQRFNVRDHHSCAMTQHIVKQHKRDDPSAFLCDRCNRDFYSRKELRDHQRLPKELMCDLADHDPESGIDGPTCNKLLSRKRASGTSPVVQWREIWNLLFPDDDDHAIQPFLFIPVIEHFELASRFQASLAMLRLSLRDKISNQPTLDTICGQVHQCFAETVEQCLRTAQGLQYVNRSNKKGELSRTAQQQQAAARGGVGGSVASQHQQAITKFHPRPDSGIVLDDGSEETGSVTSSGIRCADGDAAGGWHILPHAGGSDQHGSGFVFGDGSSTPALSLQTPTSAFNPEILPTVPQLLPHGHHPVGSEPQTDFAHLWTDDMLYNMAAVPNVAQRYRRWDDTPSQTSFHESTTPNLF</sequence>
<feature type="compositionally biased region" description="Polar residues" evidence="2">
    <location>
        <begin position="188"/>
        <end position="202"/>
    </location>
</feature>
<evidence type="ECO:0000313" key="4">
    <source>
        <dbReference type="EMBL" id="OAA52986.1"/>
    </source>
</evidence>
<evidence type="ECO:0000313" key="5">
    <source>
        <dbReference type="Proteomes" id="UP000076744"/>
    </source>
</evidence>
<comment type="caution">
    <text evidence="4">The sequence shown here is derived from an EMBL/GenBank/DDBJ whole genome shotgun (WGS) entry which is preliminary data.</text>
</comment>
<feature type="compositionally biased region" description="Basic and acidic residues" evidence="2">
    <location>
        <begin position="18"/>
        <end position="28"/>
    </location>
</feature>
<dbReference type="PANTHER" id="PTHR38166">
    <property type="entry name" value="C2H2-TYPE DOMAIN-CONTAINING PROTEIN-RELATED"/>
    <property type="match status" value="1"/>
</dbReference>
<dbReference type="InterPro" id="IPR013087">
    <property type="entry name" value="Znf_C2H2_type"/>
</dbReference>
<dbReference type="PANTHER" id="PTHR38166:SF1">
    <property type="entry name" value="C2H2-TYPE DOMAIN-CONTAINING PROTEIN"/>
    <property type="match status" value="1"/>
</dbReference>
<dbReference type="GO" id="GO:0008270">
    <property type="term" value="F:zinc ion binding"/>
    <property type="evidence" value="ECO:0007669"/>
    <property type="project" value="UniProtKB-KW"/>
</dbReference>
<dbReference type="GeneID" id="30025446"/>
<protein>
    <submittedName>
        <fullName evidence="4">Zinc finger, C2H2</fullName>
    </submittedName>
</protein>
<dbReference type="RefSeq" id="XP_018700071.1">
    <property type="nucleotide sequence ID" value="XM_018852757.1"/>
</dbReference>
<proteinExistence type="predicted"/>
<keyword evidence="1" id="KW-0863">Zinc-finger</keyword>
<feature type="region of interest" description="Disordered" evidence="2">
    <location>
        <begin position="255"/>
        <end position="318"/>
    </location>
</feature>
<dbReference type="PROSITE" id="PS50157">
    <property type="entry name" value="ZINC_FINGER_C2H2_2"/>
    <property type="match status" value="1"/>
</dbReference>
<feature type="compositionally biased region" description="Low complexity" evidence="2">
    <location>
        <begin position="530"/>
        <end position="548"/>
    </location>
</feature>
<gene>
    <name evidence="4" type="ORF">ISF_09154</name>
</gene>
<dbReference type="OrthoDB" id="610608at2759"/>
<keyword evidence="5" id="KW-1185">Reference proteome</keyword>
<feature type="domain" description="C2H2-type" evidence="3">
    <location>
        <begin position="373"/>
        <end position="394"/>
    </location>
</feature>